<keyword evidence="1" id="KW-0805">Transcription regulation</keyword>
<organism evidence="5 6">
    <name type="scientific">Alsobacter ponti</name>
    <dbReference type="NCBI Taxonomy" id="2962936"/>
    <lineage>
        <taxon>Bacteria</taxon>
        <taxon>Pseudomonadati</taxon>
        <taxon>Pseudomonadota</taxon>
        <taxon>Alphaproteobacteria</taxon>
        <taxon>Hyphomicrobiales</taxon>
        <taxon>Alsobacteraceae</taxon>
        <taxon>Alsobacter</taxon>
    </lineage>
</organism>
<dbReference type="InterPro" id="IPR036390">
    <property type="entry name" value="WH_DNA-bd_sf"/>
</dbReference>
<dbReference type="RefSeq" id="WP_254742867.1">
    <property type="nucleotide sequence ID" value="NZ_JANCLU010000011.1"/>
</dbReference>
<dbReference type="EMBL" id="JANCLU010000011">
    <property type="protein sequence ID" value="MCP8939424.1"/>
    <property type="molecule type" value="Genomic_DNA"/>
</dbReference>
<evidence type="ECO:0000256" key="2">
    <source>
        <dbReference type="ARBA" id="ARBA00023125"/>
    </source>
</evidence>
<keyword evidence="3" id="KW-0804">Transcription</keyword>
<evidence type="ECO:0000256" key="3">
    <source>
        <dbReference type="ARBA" id="ARBA00023163"/>
    </source>
</evidence>
<dbReference type="InterPro" id="IPR000524">
    <property type="entry name" value="Tscrpt_reg_HTH_GntR"/>
</dbReference>
<dbReference type="Gene3D" id="1.10.10.10">
    <property type="entry name" value="Winged helix-like DNA-binding domain superfamily/Winged helix DNA-binding domain"/>
    <property type="match status" value="1"/>
</dbReference>
<dbReference type="SMART" id="SM00345">
    <property type="entry name" value="HTH_GNTR"/>
    <property type="match status" value="1"/>
</dbReference>
<name>A0ABT1LD89_9HYPH</name>
<evidence type="ECO:0000313" key="5">
    <source>
        <dbReference type="EMBL" id="MCP8939424.1"/>
    </source>
</evidence>
<dbReference type="PANTHER" id="PTHR38445">
    <property type="entry name" value="HTH-TYPE TRANSCRIPTIONAL REPRESSOR YTRA"/>
    <property type="match status" value="1"/>
</dbReference>
<dbReference type="SUPFAM" id="SSF46785">
    <property type="entry name" value="Winged helix' DNA-binding domain"/>
    <property type="match status" value="1"/>
</dbReference>
<gene>
    <name evidence="5" type="ORF">NK718_12940</name>
</gene>
<dbReference type="Pfam" id="PF00392">
    <property type="entry name" value="GntR"/>
    <property type="match status" value="1"/>
</dbReference>
<sequence>MPSAHLLSDVAAALDRSLPIPVATQLRGLIEYGIACGELPAGARLPSVRELAMAGGLAPMTVVSVYRDLRERGLVDARAGSGTYVASQRPEGRTVVANICAHLDAALSEADSAGIAPAEVASLLNARIGRGRAREGRRLTIVMAGVFETATRAYAQEIARHLRPGDRVEAMTLEAMRRAPPAADLVVTFANRRTEVEALLGGRAPVATVNFIPSERTRTLLAAIDPLARVGIVSLFPEFLPLMKPGVQRFAPHVASVEATVLSDPKLAELLERVDVVVYATGAEDVRNRVSSHVATIEYRHAPDPLSVQTVLLPQIERIRNG</sequence>
<keyword evidence="2" id="KW-0238">DNA-binding</keyword>
<dbReference type="PROSITE" id="PS50949">
    <property type="entry name" value="HTH_GNTR"/>
    <property type="match status" value="1"/>
</dbReference>
<dbReference type="PANTHER" id="PTHR38445:SF9">
    <property type="entry name" value="HTH-TYPE TRANSCRIPTIONAL REPRESSOR YTRA"/>
    <property type="match status" value="1"/>
</dbReference>
<evidence type="ECO:0000256" key="1">
    <source>
        <dbReference type="ARBA" id="ARBA00023015"/>
    </source>
</evidence>
<reference evidence="5 6" key="1">
    <citation type="submission" date="2022-07" db="EMBL/GenBank/DDBJ databases">
        <authorList>
            <person name="Li W.-J."/>
            <person name="Deng Q.-Q."/>
        </authorList>
    </citation>
    <scope>NUCLEOTIDE SEQUENCE [LARGE SCALE GENOMIC DNA]</scope>
    <source>
        <strain evidence="5 6">SYSU M60028</strain>
    </source>
</reference>
<evidence type="ECO:0000313" key="6">
    <source>
        <dbReference type="Proteomes" id="UP001205890"/>
    </source>
</evidence>
<feature type="domain" description="HTH gntR-type" evidence="4">
    <location>
        <begin position="20"/>
        <end position="88"/>
    </location>
</feature>
<dbReference type="CDD" id="cd07377">
    <property type="entry name" value="WHTH_GntR"/>
    <property type="match status" value="1"/>
</dbReference>
<dbReference type="InterPro" id="IPR036388">
    <property type="entry name" value="WH-like_DNA-bd_sf"/>
</dbReference>
<keyword evidence="6" id="KW-1185">Reference proteome</keyword>
<accession>A0ABT1LD89</accession>
<dbReference type="Proteomes" id="UP001205890">
    <property type="component" value="Unassembled WGS sequence"/>
</dbReference>
<protein>
    <submittedName>
        <fullName evidence="5">GntR family transcriptional regulator</fullName>
    </submittedName>
</protein>
<proteinExistence type="predicted"/>
<evidence type="ECO:0000259" key="4">
    <source>
        <dbReference type="PROSITE" id="PS50949"/>
    </source>
</evidence>
<comment type="caution">
    <text evidence="5">The sequence shown here is derived from an EMBL/GenBank/DDBJ whole genome shotgun (WGS) entry which is preliminary data.</text>
</comment>